<evidence type="ECO:0000313" key="4">
    <source>
        <dbReference type="Proteomes" id="UP000238375"/>
    </source>
</evidence>
<dbReference type="PANTHER" id="PTHR42898:SF6">
    <property type="entry name" value="NADP-DEPENDENT MANNITOL DEHYDROGENASE"/>
    <property type="match status" value="1"/>
</dbReference>
<dbReference type="SUPFAM" id="SSF51735">
    <property type="entry name" value="NAD(P)-binding Rossmann-fold domains"/>
    <property type="match status" value="1"/>
</dbReference>
<keyword evidence="2" id="KW-0560">Oxidoreductase</keyword>
<dbReference type="AlphaFoldDB" id="A0A2T0TBF1"/>
<dbReference type="PANTHER" id="PTHR42898">
    <property type="entry name" value="TROPINONE REDUCTASE"/>
    <property type="match status" value="1"/>
</dbReference>
<evidence type="ECO:0000313" key="3">
    <source>
        <dbReference type="EMBL" id="PRY42997.1"/>
    </source>
</evidence>
<dbReference type="Proteomes" id="UP000238375">
    <property type="component" value="Unassembled WGS sequence"/>
</dbReference>
<sequence>MNPIPSTQPSLWSLSGQRALVTGGTKGIGEAIVRQFLDLGASVFIVARDNELLQRQLAAYRQQGHTVDGLSVDLGKPDAARHIIDAVTTAWNGLDILVNNTGTNVRKPTVDYSAAEYEHILTTNLRSAYELCQAAYPLLKASGNGRIVMVSSVSALTHTSSGSLYGMSKAAMLQLTRNLSVEWAADGIRVNAVAPWYINTPLAQPVLTNPDKLAGILSRTPMKRVGEAVEVASAVSFLSMPASSYITGHTLSVDGGMLAWGY</sequence>
<gene>
    <name evidence="3" type="ORF">CLV58_104128</name>
</gene>
<dbReference type="InterPro" id="IPR002347">
    <property type="entry name" value="SDR_fam"/>
</dbReference>
<protein>
    <submittedName>
        <fullName evidence="3">Tropinone reductase 1</fullName>
    </submittedName>
</protein>
<dbReference type="PRINTS" id="PR00080">
    <property type="entry name" value="SDRFAMILY"/>
</dbReference>
<evidence type="ECO:0000256" key="2">
    <source>
        <dbReference type="ARBA" id="ARBA00023002"/>
    </source>
</evidence>
<dbReference type="EMBL" id="PVTE01000004">
    <property type="protein sequence ID" value="PRY42997.1"/>
    <property type="molecule type" value="Genomic_DNA"/>
</dbReference>
<dbReference type="Pfam" id="PF13561">
    <property type="entry name" value="adh_short_C2"/>
    <property type="match status" value="1"/>
</dbReference>
<dbReference type="PROSITE" id="PS00061">
    <property type="entry name" value="ADH_SHORT"/>
    <property type="match status" value="1"/>
</dbReference>
<reference evidence="3 4" key="1">
    <citation type="submission" date="2018-03" db="EMBL/GenBank/DDBJ databases">
        <title>Genomic Encyclopedia of Archaeal and Bacterial Type Strains, Phase II (KMG-II): from individual species to whole genera.</title>
        <authorList>
            <person name="Goeker M."/>
        </authorList>
    </citation>
    <scope>NUCLEOTIDE SEQUENCE [LARGE SCALE GENOMIC DNA]</scope>
    <source>
        <strain evidence="3 4">DSM 28354</strain>
    </source>
</reference>
<keyword evidence="4" id="KW-1185">Reference proteome</keyword>
<dbReference type="Gene3D" id="3.40.50.720">
    <property type="entry name" value="NAD(P)-binding Rossmann-like Domain"/>
    <property type="match status" value="1"/>
</dbReference>
<comment type="similarity">
    <text evidence="1">Belongs to the short-chain dehydrogenases/reductases (SDR) family.</text>
</comment>
<organism evidence="3 4">
    <name type="scientific">Spirosoma oryzae</name>
    <dbReference type="NCBI Taxonomy" id="1469603"/>
    <lineage>
        <taxon>Bacteria</taxon>
        <taxon>Pseudomonadati</taxon>
        <taxon>Bacteroidota</taxon>
        <taxon>Cytophagia</taxon>
        <taxon>Cytophagales</taxon>
        <taxon>Cytophagaceae</taxon>
        <taxon>Spirosoma</taxon>
    </lineage>
</organism>
<dbReference type="InterPro" id="IPR045000">
    <property type="entry name" value="TR"/>
</dbReference>
<comment type="caution">
    <text evidence="3">The sequence shown here is derived from an EMBL/GenBank/DDBJ whole genome shotgun (WGS) entry which is preliminary data.</text>
</comment>
<dbReference type="FunFam" id="3.40.50.720:FF:000084">
    <property type="entry name" value="Short-chain dehydrogenase reductase"/>
    <property type="match status" value="1"/>
</dbReference>
<dbReference type="InterPro" id="IPR020904">
    <property type="entry name" value="Sc_DH/Rdtase_CS"/>
</dbReference>
<evidence type="ECO:0000256" key="1">
    <source>
        <dbReference type="ARBA" id="ARBA00006484"/>
    </source>
</evidence>
<dbReference type="PRINTS" id="PR00081">
    <property type="entry name" value="GDHRDH"/>
</dbReference>
<dbReference type="RefSeq" id="WP_106136865.1">
    <property type="nucleotide sequence ID" value="NZ_PVTE01000004.1"/>
</dbReference>
<dbReference type="GO" id="GO:0016491">
    <property type="term" value="F:oxidoreductase activity"/>
    <property type="evidence" value="ECO:0007669"/>
    <property type="project" value="UniProtKB-KW"/>
</dbReference>
<name>A0A2T0TBF1_9BACT</name>
<dbReference type="InterPro" id="IPR036291">
    <property type="entry name" value="NAD(P)-bd_dom_sf"/>
</dbReference>
<dbReference type="NCBIfam" id="NF006693">
    <property type="entry name" value="PRK09242.1"/>
    <property type="match status" value="1"/>
</dbReference>
<dbReference type="OrthoDB" id="9804104at2"/>
<proteinExistence type="inferred from homology"/>
<accession>A0A2T0TBF1</accession>